<accession>A6HCP3</accession>
<evidence type="ECO:0000313" key="3">
    <source>
        <dbReference type="Proteomes" id="UP000234681"/>
    </source>
</evidence>
<feature type="region of interest" description="Disordered" evidence="1">
    <location>
        <begin position="1"/>
        <end position="35"/>
    </location>
</feature>
<gene>
    <name evidence="2" type="ORF">rCG_33279</name>
</gene>
<dbReference type="EMBL" id="CH473948">
    <property type="protein sequence ID" value="EDM03798.1"/>
    <property type="molecule type" value="Genomic_DNA"/>
</dbReference>
<organism evidence="2 3">
    <name type="scientific">Rattus norvegicus</name>
    <name type="common">Rat</name>
    <dbReference type="NCBI Taxonomy" id="10116"/>
    <lineage>
        <taxon>Eukaryota</taxon>
        <taxon>Metazoa</taxon>
        <taxon>Chordata</taxon>
        <taxon>Craniata</taxon>
        <taxon>Vertebrata</taxon>
        <taxon>Euteleostomi</taxon>
        <taxon>Mammalia</taxon>
        <taxon>Eutheria</taxon>
        <taxon>Euarchontoglires</taxon>
        <taxon>Glires</taxon>
        <taxon>Rodentia</taxon>
        <taxon>Myomorpha</taxon>
        <taxon>Muroidea</taxon>
        <taxon>Muridae</taxon>
        <taxon>Murinae</taxon>
        <taxon>Rattus</taxon>
    </lineage>
</organism>
<dbReference type="AlphaFoldDB" id="A6HCP3"/>
<dbReference type="Proteomes" id="UP000234681">
    <property type="component" value="Chromosome 10"/>
</dbReference>
<protein>
    <submittedName>
        <fullName evidence="2">RCG33279</fullName>
    </submittedName>
</protein>
<evidence type="ECO:0000313" key="2">
    <source>
        <dbReference type="EMBL" id="EDM03798.1"/>
    </source>
</evidence>
<reference evidence="2 3" key="1">
    <citation type="submission" date="2005-07" db="EMBL/GenBank/DDBJ databases">
        <authorList>
            <person name="Mural R.J."/>
            <person name="Li P.W."/>
            <person name="Adams M.D."/>
            <person name="Amanatides P.G."/>
            <person name="Baden-Tillson H."/>
            <person name="Barnstead M."/>
            <person name="Chin S.H."/>
            <person name="Dew I."/>
            <person name="Evans C.A."/>
            <person name="Ferriera S."/>
            <person name="Flanigan M."/>
            <person name="Fosler C."/>
            <person name="Glodek A."/>
            <person name="Gu Z."/>
            <person name="Holt R.A."/>
            <person name="Jennings D."/>
            <person name="Kraft C.L."/>
            <person name="Lu F."/>
            <person name="Nguyen T."/>
            <person name="Nusskern D.R."/>
            <person name="Pfannkoch C.M."/>
            <person name="Sitter C."/>
            <person name="Sutton G.G."/>
            <person name="Venter J.C."/>
            <person name="Wang Z."/>
            <person name="Woodage T."/>
            <person name="Zheng X.H."/>
            <person name="Zhong F."/>
        </authorList>
    </citation>
    <scope>NUCLEOTIDE SEQUENCE [LARGE SCALE GENOMIC DNA]</scope>
    <source>
        <strain>BN</strain>
        <strain evidence="3">Sprague-Dawley</strain>
    </source>
</reference>
<proteinExistence type="predicted"/>
<evidence type="ECO:0000256" key="1">
    <source>
        <dbReference type="SAM" id="MobiDB-lite"/>
    </source>
</evidence>
<name>A6HCP3_RAT</name>
<sequence>MSCVSASWSPRCGTSFHSPLSPREAQLTPGGHSPALHQRKAWSEYSLRPIMQTTWVSVLYGFVCQLDTSWSYHRERSLP</sequence>